<accession>A0ABM0TD04</accession>
<sequence length="210" mass="23814">MVVESADQFIHARISSDSEVINVIVVYAAPSASRRSGLWAKLSGIISSLEEPVLIGGDFNTIVRVDEKSGGNGRLSSDSLEFGNWINSLSLIDLGFCGNQFTWKRGRTEVVTRDPRRRPFRFEAAWLKHPSFKELLGASWDDRHKTTEALAALQNTLKRWNRDVFGDIQKTKETLIGEIKTFQDTLDLYHTDELIQKEEDLLKSFDIVLE</sequence>
<dbReference type="SUPFAM" id="SSF56219">
    <property type="entry name" value="DNase I-like"/>
    <property type="match status" value="1"/>
</dbReference>
<dbReference type="PANTHER" id="PTHR33710:SF64">
    <property type="entry name" value="ENDONUCLEASE_EXONUCLEASE_PHOSPHATASE DOMAIN-CONTAINING PROTEIN"/>
    <property type="match status" value="1"/>
</dbReference>
<evidence type="ECO:0000313" key="2">
    <source>
        <dbReference type="RefSeq" id="XP_010424468.1"/>
    </source>
</evidence>
<protein>
    <submittedName>
        <fullName evidence="2">Uncharacterized protein LOC104709578</fullName>
    </submittedName>
</protein>
<keyword evidence="1" id="KW-1185">Reference proteome</keyword>
<dbReference type="PANTHER" id="PTHR33710">
    <property type="entry name" value="BNAC02G09200D PROTEIN"/>
    <property type="match status" value="1"/>
</dbReference>
<reference evidence="2" key="2">
    <citation type="submission" date="2025-08" db="UniProtKB">
        <authorList>
            <consortium name="RefSeq"/>
        </authorList>
    </citation>
    <scope>IDENTIFICATION</scope>
    <source>
        <tissue evidence="2">Leaf</tissue>
    </source>
</reference>
<gene>
    <name evidence="2" type="primary">LOC104709578</name>
</gene>
<evidence type="ECO:0000313" key="1">
    <source>
        <dbReference type="Proteomes" id="UP000694864"/>
    </source>
</evidence>
<dbReference type="GeneID" id="104709578"/>
<dbReference type="RefSeq" id="XP_010424468.1">
    <property type="nucleotide sequence ID" value="XM_010426166.1"/>
</dbReference>
<name>A0ABM0TD04_CAMSA</name>
<dbReference type="Proteomes" id="UP000694864">
    <property type="component" value="Chromosome 1"/>
</dbReference>
<dbReference type="InterPro" id="IPR036691">
    <property type="entry name" value="Endo/exonu/phosph_ase_sf"/>
</dbReference>
<reference evidence="1" key="1">
    <citation type="journal article" date="2014" name="Nat. Commun.">
        <title>The emerging biofuel crop Camelina sativa retains a highly undifferentiated hexaploid genome structure.</title>
        <authorList>
            <person name="Kagale S."/>
            <person name="Koh C."/>
            <person name="Nixon J."/>
            <person name="Bollina V."/>
            <person name="Clarke W.E."/>
            <person name="Tuteja R."/>
            <person name="Spillane C."/>
            <person name="Robinson S.J."/>
            <person name="Links M.G."/>
            <person name="Clarke C."/>
            <person name="Higgins E.E."/>
            <person name="Huebert T."/>
            <person name="Sharpe A.G."/>
            <person name="Parkin I.A."/>
        </authorList>
    </citation>
    <scope>NUCLEOTIDE SEQUENCE [LARGE SCALE GENOMIC DNA]</scope>
    <source>
        <strain evidence="1">cv. DH55</strain>
    </source>
</reference>
<dbReference type="Gene3D" id="3.60.10.10">
    <property type="entry name" value="Endonuclease/exonuclease/phosphatase"/>
    <property type="match status" value="1"/>
</dbReference>
<proteinExistence type="predicted"/>
<organism evidence="1 2">
    <name type="scientific">Camelina sativa</name>
    <name type="common">False flax</name>
    <name type="synonym">Myagrum sativum</name>
    <dbReference type="NCBI Taxonomy" id="90675"/>
    <lineage>
        <taxon>Eukaryota</taxon>
        <taxon>Viridiplantae</taxon>
        <taxon>Streptophyta</taxon>
        <taxon>Embryophyta</taxon>
        <taxon>Tracheophyta</taxon>
        <taxon>Spermatophyta</taxon>
        <taxon>Magnoliopsida</taxon>
        <taxon>eudicotyledons</taxon>
        <taxon>Gunneridae</taxon>
        <taxon>Pentapetalae</taxon>
        <taxon>rosids</taxon>
        <taxon>malvids</taxon>
        <taxon>Brassicales</taxon>
        <taxon>Brassicaceae</taxon>
        <taxon>Camelineae</taxon>
        <taxon>Camelina</taxon>
    </lineage>
</organism>